<dbReference type="SUPFAM" id="SSF53474">
    <property type="entry name" value="alpha/beta-Hydrolases"/>
    <property type="match status" value="1"/>
</dbReference>
<protein>
    <submittedName>
        <fullName evidence="1">Alpha/beta hydrolase family protein</fullName>
    </submittedName>
</protein>
<organism evidence="1 2">
    <name type="scientific">Alcanivorax hongdengensis A-11-3</name>
    <dbReference type="NCBI Taxonomy" id="1177179"/>
    <lineage>
        <taxon>Bacteria</taxon>
        <taxon>Pseudomonadati</taxon>
        <taxon>Pseudomonadota</taxon>
        <taxon>Gammaproteobacteria</taxon>
        <taxon>Oceanospirillales</taxon>
        <taxon>Alcanivoracaceae</taxon>
        <taxon>Alcanivorax</taxon>
    </lineage>
</organism>
<proteinExistence type="predicted"/>
<keyword evidence="2" id="KW-1185">Reference proteome</keyword>
<dbReference type="EMBL" id="AMRJ01000001">
    <property type="protein sequence ID" value="EKF76025.1"/>
    <property type="molecule type" value="Genomic_DNA"/>
</dbReference>
<dbReference type="PATRIC" id="fig|1177179.3.peg.192"/>
<evidence type="ECO:0000313" key="2">
    <source>
        <dbReference type="Proteomes" id="UP000010164"/>
    </source>
</evidence>
<dbReference type="Pfam" id="PF06821">
    <property type="entry name" value="Ser_hydrolase"/>
    <property type="match status" value="1"/>
</dbReference>
<evidence type="ECO:0000313" key="1">
    <source>
        <dbReference type="EMBL" id="EKF76025.1"/>
    </source>
</evidence>
<dbReference type="STRING" id="1177179.A11A3_00985"/>
<dbReference type="InterPro" id="IPR029058">
    <property type="entry name" value="AB_hydrolase_fold"/>
</dbReference>
<dbReference type="InterPro" id="IPR010662">
    <property type="entry name" value="RBBP9/YdeN"/>
</dbReference>
<keyword evidence="1" id="KW-0378">Hydrolase</keyword>
<dbReference type="Gene3D" id="3.40.50.1820">
    <property type="entry name" value="alpha/beta hydrolase"/>
    <property type="match status" value="1"/>
</dbReference>
<reference evidence="1 2" key="1">
    <citation type="journal article" date="2012" name="J. Bacteriol.">
        <title>Genome Sequence of the Alkane-Degrading Bacterium Alcanivorax hongdengensis Type Strain A-11-3.</title>
        <authorList>
            <person name="Lai Q."/>
            <person name="Shao Z."/>
        </authorList>
    </citation>
    <scope>NUCLEOTIDE SEQUENCE [LARGE SCALE GENOMIC DNA]</scope>
    <source>
        <strain evidence="1 2">A-11-3</strain>
    </source>
</reference>
<dbReference type="Proteomes" id="UP000010164">
    <property type="component" value="Unassembled WGS sequence"/>
</dbReference>
<gene>
    <name evidence="1" type="ORF">A11A3_00985</name>
</gene>
<name>L0WJL2_9GAMM</name>
<dbReference type="eggNOG" id="COG3545">
    <property type="taxonomic scope" value="Bacteria"/>
</dbReference>
<dbReference type="RefSeq" id="WP_008927388.1">
    <property type="nucleotide sequence ID" value="NZ_AMRJ01000001.1"/>
</dbReference>
<accession>L0WJL2</accession>
<sequence length="205" mass="22490">MPEFSSPLFGGRRIETSPSRVIIVPGLHGSEPQHWQSHWQNSLNHVSRIEVGDWETADLGCWRAGLVAALQAEPTPAVLVAHSFGCLASAAVAADYPGRVSALFLAAPADPAKFGVSHALRPLPLSIRGLLISSNTDPWISVFQAYCLARRLRTDYHNVGDRGHINVAAGVGNWLEGRWLFEDFLYQSGLWVDWAEPPYATLCHL</sequence>
<dbReference type="GO" id="GO:0016787">
    <property type="term" value="F:hydrolase activity"/>
    <property type="evidence" value="ECO:0007669"/>
    <property type="project" value="UniProtKB-KW"/>
</dbReference>
<comment type="caution">
    <text evidence="1">The sequence shown here is derived from an EMBL/GenBank/DDBJ whole genome shotgun (WGS) entry which is preliminary data.</text>
</comment>
<dbReference type="AlphaFoldDB" id="L0WJL2"/>